<dbReference type="GO" id="GO:0046872">
    <property type="term" value="F:metal ion binding"/>
    <property type="evidence" value="ECO:0007669"/>
    <property type="project" value="UniProtKB-KW"/>
</dbReference>
<sequence length="116" mass="13585">MKKDISSREDVALLISRFYDKVRKDELLAPVFSHVDWPHHTPIIVDFWCSVLLGDQSYRSNPFQKHINLPIERRHFNRWLELFGQTVEDNFSGEKATEAIERAHSIAGIFQHKLGL</sequence>
<dbReference type="EMBL" id="JAHESF010000037">
    <property type="protein sequence ID" value="MBT1700232.1"/>
    <property type="molecule type" value="Genomic_DNA"/>
</dbReference>
<dbReference type="AlphaFoldDB" id="A0AAP2DS66"/>
<dbReference type="InterPro" id="IPR009050">
    <property type="entry name" value="Globin-like_sf"/>
</dbReference>
<dbReference type="GO" id="GO:0019825">
    <property type="term" value="F:oxygen binding"/>
    <property type="evidence" value="ECO:0007669"/>
    <property type="project" value="InterPro"/>
</dbReference>
<evidence type="ECO:0000256" key="5">
    <source>
        <dbReference type="PIRSR" id="PIRSR601486-1"/>
    </source>
</evidence>
<keyword evidence="3 5" id="KW-0479">Metal-binding</keyword>
<evidence type="ECO:0000313" key="6">
    <source>
        <dbReference type="EMBL" id="MBT1700232.1"/>
    </source>
</evidence>
<dbReference type="InterPro" id="IPR001486">
    <property type="entry name" value="Hemoglobin_trunc"/>
</dbReference>
<dbReference type="Proteomes" id="UP001319200">
    <property type="component" value="Unassembled WGS sequence"/>
</dbReference>
<proteinExistence type="predicted"/>
<feature type="binding site" description="distal binding residue" evidence="5">
    <location>
        <position position="39"/>
    </location>
    <ligand>
        <name>heme</name>
        <dbReference type="ChEBI" id="CHEBI:30413"/>
    </ligand>
    <ligandPart>
        <name>Fe</name>
        <dbReference type="ChEBI" id="CHEBI:18248"/>
    </ligandPart>
</feature>
<name>A0AAP2DS66_9BACT</name>
<evidence type="ECO:0000256" key="2">
    <source>
        <dbReference type="ARBA" id="ARBA00022617"/>
    </source>
</evidence>
<organism evidence="6 7">
    <name type="scientific">Chryseosolibacter histidini</name>
    <dbReference type="NCBI Taxonomy" id="2782349"/>
    <lineage>
        <taxon>Bacteria</taxon>
        <taxon>Pseudomonadati</taxon>
        <taxon>Bacteroidota</taxon>
        <taxon>Cytophagia</taxon>
        <taxon>Cytophagales</taxon>
        <taxon>Chryseotaleaceae</taxon>
        <taxon>Chryseosolibacter</taxon>
    </lineage>
</organism>
<dbReference type="GO" id="GO:0020037">
    <property type="term" value="F:heme binding"/>
    <property type="evidence" value="ECO:0007669"/>
    <property type="project" value="InterPro"/>
</dbReference>
<comment type="caution">
    <text evidence="6">The sequence shown here is derived from an EMBL/GenBank/DDBJ whole genome shotgun (WGS) entry which is preliminary data.</text>
</comment>
<accession>A0AAP2DS66</accession>
<dbReference type="CDD" id="cd08916">
    <property type="entry name" value="TrHb3_P"/>
    <property type="match status" value="1"/>
</dbReference>
<keyword evidence="2 5" id="KW-0349">Heme</keyword>
<keyword evidence="4 5" id="KW-0408">Iron</keyword>
<keyword evidence="7" id="KW-1185">Reference proteome</keyword>
<reference evidence="6 7" key="1">
    <citation type="submission" date="2021-05" db="EMBL/GenBank/DDBJ databases">
        <title>A Polyphasic approach of four new species of the genus Ohtaekwangia: Ohtaekwangia histidinii sp. nov., Ohtaekwangia cretensis sp. nov., Ohtaekwangia indiensis sp. nov., Ohtaekwangia reichenbachii sp. nov. from diverse environment.</title>
        <authorList>
            <person name="Octaviana S."/>
        </authorList>
    </citation>
    <scope>NUCLEOTIDE SEQUENCE [LARGE SCALE GENOMIC DNA]</scope>
    <source>
        <strain evidence="6 7">PWU4</strain>
    </source>
</reference>
<evidence type="ECO:0000256" key="3">
    <source>
        <dbReference type="ARBA" id="ARBA00022723"/>
    </source>
</evidence>
<dbReference type="Gene3D" id="1.10.490.10">
    <property type="entry name" value="Globins"/>
    <property type="match status" value="1"/>
</dbReference>
<evidence type="ECO:0000313" key="7">
    <source>
        <dbReference type="Proteomes" id="UP001319200"/>
    </source>
</evidence>
<dbReference type="InterPro" id="IPR012292">
    <property type="entry name" value="Globin/Proto"/>
</dbReference>
<evidence type="ECO:0000256" key="4">
    <source>
        <dbReference type="ARBA" id="ARBA00023004"/>
    </source>
</evidence>
<keyword evidence="1" id="KW-0813">Transport</keyword>
<dbReference type="RefSeq" id="WP_254168688.1">
    <property type="nucleotide sequence ID" value="NZ_JAHESF010000037.1"/>
</dbReference>
<protein>
    <submittedName>
        <fullName evidence="6">Group III truncated hemoglobin</fullName>
    </submittedName>
</protein>
<evidence type="ECO:0000256" key="1">
    <source>
        <dbReference type="ARBA" id="ARBA00022448"/>
    </source>
</evidence>
<dbReference type="SUPFAM" id="SSF46458">
    <property type="entry name" value="Globin-like"/>
    <property type="match status" value="1"/>
</dbReference>
<dbReference type="Pfam" id="PF01152">
    <property type="entry name" value="Bac_globin"/>
    <property type="match status" value="1"/>
</dbReference>
<gene>
    <name evidence="6" type="ORF">KK083_25315</name>
</gene>